<name>A0ABW0K6N5_9BACL</name>
<dbReference type="InterPro" id="IPR050490">
    <property type="entry name" value="Bact_solute-bd_prot1"/>
</dbReference>
<protein>
    <submittedName>
        <fullName evidence="6">ABC transporter substrate-binding protein</fullName>
    </submittedName>
</protein>
<organism evidence="6 7">
    <name type="scientific">Paenibacillus aestuarii</name>
    <dbReference type="NCBI Taxonomy" id="516965"/>
    <lineage>
        <taxon>Bacteria</taxon>
        <taxon>Bacillati</taxon>
        <taxon>Bacillota</taxon>
        <taxon>Bacilli</taxon>
        <taxon>Bacillales</taxon>
        <taxon>Paenibacillaceae</taxon>
        <taxon>Paenibacillus</taxon>
    </lineage>
</organism>
<evidence type="ECO:0000256" key="2">
    <source>
        <dbReference type="ARBA" id="ARBA00022729"/>
    </source>
</evidence>
<dbReference type="CDD" id="cd13585">
    <property type="entry name" value="PBP2_TMBP_like"/>
    <property type="match status" value="1"/>
</dbReference>
<evidence type="ECO:0000313" key="6">
    <source>
        <dbReference type="EMBL" id="MFC5449080.1"/>
    </source>
</evidence>
<dbReference type="Pfam" id="PF01547">
    <property type="entry name" value="SBP_bac_1"/>
    <property type="match status" value="1"/>
</dbReference>
<keyword evidence="5" id="KW-0449">Lipoprotein</keyword>
<evidence type="ECO:0000256" key="5">
    <source>
        <dbReference type="ARBA" id="ARBA00023288"/>
    </source>
</evidence>
<dbReference type="Gene3D" id="3.40.190.10">
    <property type="entry name" value="Periplasmic binding protein-like II"/>
    <property type="match status" value="1"/>
</dbReference>
<dbReference type="InterPro" id="IPR006059">
    <property type="entry name" value="SBP"/>
</dbReference>
<dbReference type="PANTHER" id="PTHR43649">
    <property type="entry name" value="ARABINOSE-BINDING PROTEIN-RELATED"/>
    <property type="match status" value="1"/>
</dbReference>
<evidence type="ECO:0000256" key="3">
    <source>
        <dbReference type="ARBA" id="ARBA00023136"/>
    </source>
</evidence>
<keyword evidence="4" id="KW-0564">Palmitate</keyword>
<dbReference type="SUPFAM" id="SSF53850">
    <property type="entry name" value="Periplasmic binding protein-like II"/>
    <property type="match status" value="1"/>
</dbReference>
<evidence type="ECO:0000256" key="1">
    <source>
        <dbReference type="ARBA" id="ARBA00022475"/>
    </source>
</evidence>
<reference evidence="7" key="1">
    <citation type="journal article" date="2019" name="Int. J. Syst. Evol. Microbiol.">
        <title>The Global Catalogue of Microorganisms (GCM) 10K type strain sequencing project: providing services to taxonomists for standard genome sequencing and annotation.</title>
        <authorList>
            <consortium name="The Broad Institute Genomics Platform"/>
            <consortium name="The Broad Institute Genome Sequencing Center for Infectious Disease"/>
            <person name="Wu L."/>
            <person name="Ma J."/>
        </authorList>
    </citation>
    <scope>NUCLEOTIDE SEQUENCE [LARGE SCALE GENOMIC DNA]</scope>
    <source>
        <strain evidence="7">KACC 11904</strain>
    </source>
</reference>
<accession>A0ABW0K6N5</accession>
<dbReference type="EMBL" id="JBHSMJ010000017">
    <property type="protein sequence ID" value="MFC5449080.1"/>
    <property type="molecule type" value="Genomic_DNA"/>
</dbReference>
<dbReference type="RefSeq" id="WP_377524650.1">
    <property type="nucleotide sequence ID" value="NZ_JBHSMJ010000017.1"/>
</dbReference>
<keyword evidence="2" id="KW-0732">Signal</keyword>
<proteinExistence type="predicted"/>
<keyword evidence="1" id="KW-1003">Cell membrane</keyword>
<sequence length="471" mass="53345">MSTYTTSKRAKNGMIVLTLFTGISTVLWGCSGSIGTVEKKNTKAAAQKTNSGTPVELVFTFWGSNYEKQAVEKMVDSFNSSHPNIHVTSQHIPVDYEMKMNTRMATHELPDVAYLDTPLALKWGKEGKLLNFTPYLNQFPEFKDRLPQSKLYPEPGNFIGTTIAGDDYNLFYNKDLFKEAGQDLPPSKVEKAWSWDQFIEVAQKMTKDKNGKHPNEAGFDENNIVQYGFDFPRDFHGWFPYLRSNGSDIASEDGKTYTMNSPQAVEVIQSLQDLIYKYHVSPTPMEKKNSPDVSVQLQTKKIAMVHAGAWSLLDLASLKFNFGVGVLPKFKDPKTGFFGAGAVIFATTKHPKEALEFYTYYNDPAQVNLYSEGLWMPIVDKYYKDTKSIDSWANNSAHPSEFKTAAVDYMLKYGEPTPNLTLINYLEIQNQINPALDQVWLNKRSAKEVLDELKDKVQPLLQGRYSQTQIK</sequence>
<comment type="caution">
    <text evidence="6">The sequence shown here is derived from an EMBL/GenBank/DDBJ whole genome shotgun (WGS) entry which is preliminary data.</text>
</comment>
<gene>
    <name evidence="6" type="ORF">ACFPOG_12480</name>
</gene>
<keyword evidence="7" id="KW-1185">Reference proteome</keyword>
<evidence type="ECO:0000256" key="4">
    <source>
        <dbReference type="ARBA" id="ARBA00023139"/>
    </source>
</evidence>
<dbReference type="Proteomes" id="UP001596044">
    <property type="component" value="Unassembled WGS sequence"/>
</dbReference>
<keyword evidence="3" id="KW-0472">Membrane</keyword>
<evidence type="ECO:0000313" key="7">
    <source>
        <dbReference type="Proteomes" id="UP001596044"/>
    </source>
</evidence>
<dbReference type="PANTHER" id="PTHR43649:SF33">
    <property type="entry name" value="POLYGALACTURONAN_RHAMNOGALACTURONAN-BINDING PROTEIN YTCQ"/>
    <property type="match status" value="1"/>
</dbReference>